<dbReference type="STRING" id="269621.A0A238F8U5"/>
<dbReference type="Proteomes" id="UP000198372">
    <property type="component" value="Unassembled WGS sequence"/>
</dbReference>
<feature type="active site" evidence="5">
    <location>
        <position position="413"/>
    </location>
</feature>
<dbReference type="PROSITE" id="PS50203">
    <property type="entry name" value="CALPAIN_CAT"/>
    <property type="match status" value="1"/>
</dbReference>
<dbReference type="InterPro" id="IPR051297">
    <property type="entry name" value="PalB/RIM13"/>
</dbReference>
<dbReference type="SUPFAM" id="SSF49758">
    <property type="entry name" value="Calpain large subunit, middle domain (domain III)"/>
    <property type="match status" value="2"/>
</dbReference>
<feature type="compositionally biased region" description="Basic and acidic residues" evidence="6">
    <location>
        <begin position="98"/>
        <end position="127"/>
    </location>
</feature>
<dbReference type="SUPFAM" id="SSF54001">
    <property type="entry name" value="Cysteine proteinases"/>
    <property type="match status" value="1"/>
</dbReference>
<dbReference type="GO" id="GO:0004198">
    <property type="term" value="F:calcium-dependent cysteine-type endopeptidase activity"/>
    <property type="evidence" value="ECO:0007669"/>
    <property type="project" value="InterPro"/>
</dbReference>
<dbReference type="Gene3D" id="1.20.58.80">
    <property type="entry name" value="Phosphotransferase system, lactose/cellobiose-type IIA subunit"/>
    <property type="match status" value="1"/>
</dbReference>
<proteinExistence type="inferred from homology"/>
<evidence type="ECO:0000259" key="7">
    <source>
        <dbReference type="PROSITE" id="PS50203"/>
    </source>
</evidence>
<name>A0A238F8U5_9BASI</name>
<keyword evidence="4 5" id="KW-0788">Thiol protease</keyword>
<dbReference type="PANTHER" id="PTHR46143:SF1">
    <property type="entry name" value="CALPAIN-7"/>
    <property type="match status" value="1"/>
</dbReference>
<evidence type="ECO:0000256" key="6">
    <source>
        <dbReference type="SAM" id="MobiDB-lite"/>
    </source>
</evidence>
<evidence type="ECO:0000256" key="2">
    <source>
        <dbReference type="ARBA" id="ARBA00022670"/>
    </source>
</evidence>
<sequence>MVGQAQVDSATQATSLEFKKAYDQAFSLYLQSAQSYLYLIRHCADPHQKEQLRSINRGLLERATRIKDSGKLDTNSSGAATGLGPTGNGNGNSNGNGKGRERLSLEEQDSVLERSSKFNGKRFERSRSSPIVQPSLASTSTSYKRPLPSIPVVVPERLSGLDIVQDNVGDCSLVSALIVCAQHASRFGTKLALDCLYPKDAKGWPCRSVEGVYEAKFWLNGLWRRVGRYWTRTKFRDEGSAAESHFWIIITVFDDHLPHSTIASEPMFATTSHRDQLWPALIEKAVSLKVGADRVYMTLMSTYDFAGSNSGIDVHTLTGWIPEHISLMCVFMSHRVDACESQLMDTDGQNTPSSNFRSEKTWQRLVKGWKSGSCVLTLGTGTSPREGWESRHSYAVTDLTETKDGHRQVRVVNPWRAAMWSRGLLEGLPDSDEKRDRESIDVDWDTIANWFEAIHVNWDPKEFENTSIVQCSIPGPSTKPVNEPPGPRSTRLRLRLASNPTFPAEVWILLSRHRSIANDQNEFIGLHVVKTLTGGVEHGRSEEFNSHYTDNPFLLYRFLADPSTLCYELFISHRASTLDDTRFTLVAFAPLPVSIEEGPVPLAYSKQIESLWTSKTAGGNHSCPSFFNNPQWSIRLVAPLNKPNARAVLNVIAETSKDVSINVKLVRNRGERIDRLEERDVLAGSSTYTYGISSLRLVDLEREQNILASSLFFLEHGSDLRFASCTANTAYTVIVSSFAPDALGTFKLSIHSDMSIVAEAIPAEGAGMYARIARGQWSVRLHAKVPAEISLIALLFVVRSSTEDSSRGNVIPHPHEQRWKIGSVDKTTRLILRLQALEPPIGLSLVLLPIVDGEGATGPAIATTGVFSDAVCGVVIRVMKLPAKTLGKAAYSRVASRNELSPCPYANPGYVAVARTSSGRLEQPVDFRLLLYADQAVTFTSM</sequence>
<dbReference type="AlphaFoldDB" id="A0A238F8U5"/>
<dbReference type="Gene3D" id="2.60.120.380">
    <property type="match status" value="1"/>
</dbReference>
<evidence type="ECO:0000256" key="3">
    <source>
        <dbReference type="ARBA" id="ARBA00022801"/>
    </source>
</evidence>
<dbReference type="InterPro" id="IPR036213">
    <property type="entry name" value="Calpain_III_sf"/>
</dbReference>
<dbReference type="Pfam" id="PF00648">
    <property type="entry name" value="Peptidase_C2"/>
    <property type="match status" value="1"/>
</dbReference>
<protein>
    <submittedName>
        <fullName evidence="8">BQ2448_425 protein</fullName>
    </submittedName>
</protein>
<evidence type="ECO:0000313" key="9">
    <source>
        <dbReference type="Proteomes" id="UP000198372"/>
    </source>
</evidence>
<dbReference type="InterPro" id="IPR036181">
    <property type="entry name" value="MIT_dom_sf"/>
</dbReference>
<keyword evidence="9" id="KW-1185">Reference proteome</keyword>
<feature type="domain" description="Calpain catalytic" evidence="7">
    <location>
        <begin position="162"/>
        <end position="421"/>
    </location>
</feature>
<dbReference type="InterPro" id="IPR001300">
    <property type="entry name" value="Peptidase_C2_calpain_cat"/>
</dbReference>
<dbReference type="SMART" id="SM00230">
    <property type="entry name" value="CysPc"/>
    <property type="match status" value="1"/>
</dbReference>
<evidence type="ECO:0000256" key="4">
    <source>
        <dbReference type="ARBA" id="ARBA00022807"/>
    </source>
</evidence>
<evidence type="ECO:0000256" key="1">
    <source>
        <dbReference type="ARBA" id="ARBA00010193"/>
    </source>
</evidence>
<comment type="similarity">
    <text evidence="1">Belongs to the peptidase C2 family. PalB/RIM13 subfamily.</text>
</comment>
<dbReference type="OrthoDB" id="167576at2759"/>
<accession>A0A238F8U5</accession>
<dbReference type="PANTHER" id="PTHR46143">
    <property type="entry name" value="CALPAIN-7"/>
    <property type="match status" value="1"/>
</dbReference>
<dbReference type="EMBL" id="FMSP01000003">
    <property type="protein sequence ID" value="SCV68304.1"/>
    <property type="molecule type" value="Genomic_DNA"/>
</dbReference>
<gene>
    <name evidence="8" type="ORF">BQ2448_425</name>
</gene>
<keyword evidence="2 5" id="KW-0645">Protease</keyword>
<organism evidence="8 9">
    <name type="scientific">Microbotryum intermedium</name>
    <dbReference type="NCBI Taxonomy" id="269621"/>
    <lineage>
        <taxon>Eukaryota</taxon>
        <taxon>Fungi</taxon>
        <taxon>Dikarya</taxon>
        <taxon>Basidiomycota</taxon>
        <taxon>Pucciniomycotina</taxon>
        <taxon>Microbotryomycetes</taxon>
        <taxon>Microbotryales</taxon>
        <taxon>Microbotryaceae</taxon>
        <taxon>Microbotryum</taxon>
    </lineage>
</organism>
<feature type="active site" evidence="5">
    <location>
        <position position="392"/>
    </location>
</feature>
<evidence type="ECO:0000313" key="8">
    <source>
        <dbReference type="EMBL" id="SCV68304.1"/>
    </source>
</evidence>
<feature type="active site" evidence="5">
    <location>
        <position position="171"/>
    </location>
</feature>
<feature type="region of interest" description="Disordered" evidence="6">
    <location>
        <begin position="66"/>
        <end position="140"/>
    </location>
</feature>
<feature type="compositionally biased region" description="Polar residues" evidence="6">
    <location>
        <begin position="128"/>
        <end position="140"/>
    </location>
</feature>
<dbReference type="InterPro" id="IPR038765">
    <property type="entry name" value="Papain-like_cys_pep_sf"/>
</dbReference>
<keyword evidence="3 5" id="KW-0378">Hydrolase</keyword>
<dbReference type="Gene3D" id="3.90.70.10">
    <property type="entry name" value="Cysteine proteinases"/>
    <property type="match status" value="1"/>
</dbReference>
<feature type="compositionally biased region" description="Gly residues" evidence="6">
    <location>
        <begin position="84"/>
        <end position="97"/>
    </location>
</feature>
<reference evidence="9" key="1">
    <citation type="submission" date="2016-09" db="EMBL/GenBank/DDBJ databases">
        <authorList>
            <person name="Jeantristanb JTB J.-T."/>
            <person name="Ricardo R."/>
        </authorList>
    </citation>
    <scope>NUCLEOTIDE SEQUENCE [LARGE SCALE GENOMIC DNA]</scope>
</reference>
<dbReference type="SUPFAM" id="SSF116846">
    <property type="entry name" value="MIT domain"/>
    <property type="match status" value="1"/>
</dbReference>
<evidence type="ECO:0000256" key="5">
    <source>
        <dbReference type="PROSITE-ProRule" id="PRU00239"/>
    </source>
</evidence>
<dbReference type="GO" id="GO:0006508">
    <property type="term" value="P:proteolysis"/>
    <property type="evidence" value="ECO:0007669"/>
    <property type="project" value="UniProtKB-KW"/>
</dbReference>